<proteinExistence type="predicted"/>
<feature type="transmembrane region" description="Helical" evidence="1">
    <location>
        <begin position="134"/>
        <end position="161"/>
    </location>
</feature>
<reference evidence="2 3" key="1">
    <citation type="submission" date="2023-11" db="EMBL/GenBank/DDBJ databases">
        <title>Genome sequence of Microbacterium rhizosphaerae KACC 19337.</title>
        <authorList>
            <person name="Choi H."/>
            <person name="Kim S."/>
            <person name="Kim Y."/>
            <person name="Kwon S.-W."/>
            <person name="Heo J."/>
        </authorList>
    </citation>
    <scope>NUCLEOTIDE SEQUENCE [LARGE SCALE GENOMIC DNA]</scope>
    <source>
        <strain evidence="2 3">KACC 19337</strain>
    </source>
</reference>
<keyword evidence="1" id="KW-0472">Membrane</keyword>
<evidence type="ECO:0000313" key="2">
    <source>
        <dbReference type="EMBL" id="WPR88504.1"/>
    </source>
</evidence>
<organism evidence="2 3">
    <name type="scientific">Microbacterium rhizosphaerae</name>
    <dbReference type="NCBI Taxonomy" id="1678237"/>
    <lineage>
        <taxon>Bacteria</taxon>
        <taxon>Bacillati</taxon>
        <taxon>Actinomycetota</taxon>
        <taxon>Actinomycetes</taxon>
        <taxon>Micrococcales</taxon>
        <taxon>Microbacteriaceae</taxon>
        <taxon>Microbacterium</taxon>
    </lineage>
</organism>
<feature type="transmembrane region" description="Helical" evidence="1">
    <location>
        <begin position="104"/>
        <end position="122"/>
    </location>
</feature>
<keyword evidence="1" id="KW-1133">Transmembrane helix</keyword>
<accession>A0ABZ0SK36</accession>
<gene>
    <name evidence="2" type="ORF">SM116_12035</name>
</gene>
<name>A0ABZ0SK36_9MICO</name>
<dbReference type="Proteomes" id="UP001323798">
    <property type="component" value="Chromosome"/>
</dbReference>
<evidence type="ECO:0000313" key="3">
    <source>
        <dbReference type="Proteomes" id="UP001323798"/>
    </source>
</evidence>
<dbReference type="EMBL" id="CP139368">
    <property type="protein sequence ID" value="WPR88504.1"/>
    <property type="molecule type" value="Genomic_DNA"/>
</dbReference>
<keyword evidence="1" id="KW-0812">Transmembrane</keyword>
<evidence type="ECO:0000256" key="1">
    <source>
        <dbReference type="SAM" id="Phobius"/>
    </source>
</evidence>
<dbReference type="RefSeq" id="WP_320941223.1">
    <property type="nucleotide sequence ID" value="NZ_BAABEU010000006.1"/>
</dbReference>
<protein>
    <submittedName>
        <fullName evidence="2">TM2 domain-containing protein</fullName>
    </submittedName>
</protein>
<keyword evidence="3" id="KW-1185">Reference proteome</keyword>
<sequence>MIETAPAGWYGLPGGGSRFWDGRMWTPDVLGAPSRAAEYEALSPDLPPPQTLVIEPLVIEPLAPQVPAGWYPSASGVLQWWDGATWGPLAPEARSGRRPPKEAGIAYVFLLLLGGFAAHRFYLGLTGSAIAFNIIWWGGWMLSPFLIGIPFVIAGGFWLFIDLFRIPFLTRSVNAWRRSCA</sequence>